<dbReference type="EMBL" id="JACHVB010000013">
    <property type="protein sequence ID" value="MBC2593416.1"/>
    <property type="molecule type" value="Genomic_DNA"/>
</dbReference>
<proteinExistence type="predicted"/>
<accession>A0A842HCJ3</accession>
<keyword evidence="2" id="KW-1185">Reference proteome</keyword>
<gene>
    <name evidence="1" type="ORF">H5P28_04000</name>
</gene>
<dbReference type="SUPFAM" id="SSF50494">
    <property type="entry name" value="Trypsin-like serine proteases"/>
    <property type="match status" value="1"/>
</dbReference>
<dbReference type="AlphaFoldDB" id="A0A842HCJ3"/>
<dbReference type="RefSeq" id="WP_185674421.1">
    <property type="nucleotide sequence ID" value="NZ_JACHVB010000013.1"/>
</dbReference>
<name>A0A842HCJ3_9BACT</name>
<sequence length="420" mass="43921">MLLIDIPLNVFSKAATFGAILAGSALPLPALILYSGDNSANQTAPANGAPFEQVGSYCNTSPTANASGSVVHLRGKYVLTVDHVQARSNVTFDGEAFHTVDKAFAKIQIGSVDLVIIKLVDDPGLDDLPLNTSTSADISSSTSTVLVGYGRGRSTAQTDAGDPVSWTWGGNSTVAKRWGTNRVTGALALSYTNSSETVTWSYIALTTVLDADAGDDEAAMAELDSGSALFQFINGVWVLSGLTATVETSGSSTFDTAQKVGPVTLPSDADTNYFVRIASYAAEIEAALPDLSTYSGWLTDNSLSGEDAASDADPDADGMTNLEEFAYGTNPNFWDAELGPRVSQTDASLVMDWQQSDTAAGLTYTLEETTDLVGVSFATSSLIPEQVTTEGGVTSWSVTCTPAAGEQRFLRLVVSSSESL</sequence>
<comment type="caution">
    <text evidence="1">The sequence shown here is derived from an EMBL/GenBank/DDBJ whole genome shotgun (WGS) entry which is preliminary data.</text>
</comment>
<dbReference type="InterPro" id="IPR009003">
    <property type="entry name" value="Peptidase_S1_PA"/>
</dbReference>
<evidence type="ECO:0000313" key="1">
    <source>
        <dbReference type="EMBL" id="MBC2593416.1"/>
    </source>
</evidence>
<organism evidence="1 2">
    <name type="scientific">Ruficoccus amylovorans</name>
    <dbReference type="NCBI Taxonomy" id="1804625"/>
    <lineage>
        <taxon>Bacteria</taxon>
        <taxon>Pseudomonadati</taxon>
        <taxon>Verrucomicrobiota</taxon>
        <taxon>Opitutia</taxon>
        <taxon>Puniceicoccales</taxon>
        <taxon>Cerasicoccaceae</taxon>
        <taxon>Ruficoccus</taxon>
    </lineage>
</organism>
<protein>
    <recommendedName>
        <fullName evidence="3">Peptidase S1 domain-containing protein</fullName>
    </recommendedName>
</protein>
<reference evidence="1 2" key="1">
    <citation type="submission" date="2020-07" db="EMBL/GenBank/DDBJ databases">
        <authorList>
            <person name="Feng X."/>
        </authorList>
    </citation>
    <scope>NUCLEOTIDE SEQUENCE [LARGE SCALE GENOMIC DNA]</scope>
    <source>
        <strain evidence="1 2">JCM31066</strain>
    </source>
</reference>
<evidence type="ECO:0000313" key="2">
    <source>
        <dbReference type="Proteomes" id="UP000546464"/>
    </source>
</evidence>
<dbReference type="Proteomes" id="UP000546464">
    <property type="component" value="Unassembled WGS sequence"/>
</dbReference>
<evidence type="ECO:0008006" key="3">
    <source>
        <dbReference type="Google" id="ProtNLM"/>
    </source>
</evidence>